<organism evidence="1 2">
    <name type="scientific">Candidatus Mycobacterium methanotrophicum</name>
    <dbReference type="NCBI Taxonomy" id="2943498"/>
    <lineage>
        <taxon>Bacteria</taxon>
        <taxon>Bacillati</taxon>
        <taxon>Actinomycetota</taxon>
        <taxon>Actinomycetes</taxon>
        <taxon>Mycobacteriales</taxon>
        <taxon>Mycobacteriaceae</taxon>
        <taxon>Mycobacterium</taxon>
    </lineage>
</organism>
<accession>A0ABY4QQX9</accession>
<dbReference type="Gene3D" id="3.20.20.100">
    <property type="entry name" value="NADP-dependent oxidoreductase domain"/>
    <property type="match status" value="1"/>
</dbReference>
<reference evidence="1" key="1">
    <citation type="submission" date="2022-05" db="EMBL/GenBank/DDBJ databases">
        <title>A methanotrophic Mycobacterium dominates a cave microbial ecosystem.</title>
        <authorList>
            <person name="Van Spanning R.J.M."/>
            <person name="Guan Q."/>
            <person name="Melkonian C."/>
            <person name="Gallant J."/>
            <person name="Polerecky L."/>
            <person name="Flot J.-F."/>
            <person name="Brandt B.W."/>
            <person name="Braster M."/>
            <person name="Iturbe Espinoza P."/>
            <person name="Aerts J."/>
            <person name="Meima-Franke M."/>
            <person name="Piersma S.R."/>
            <person name="Bunduc C."/>
            <person name="Ummels R."/>
            <person name="Pain A."/>
            <person name="Fleming E.J."/>
            <person name="van der Wel N."/>
            <person name="Gherman V.D."/>
            <person name="Sarbu S.M."/>
            <person name="Bodelier P.L.E."/>
            <person name="Bitter W."/>
        </authorList>
    </citation>
    <scope>NUCLEOTIDE SEQUENCE</scope>
    <source>
        <strain evidence="1">Sulfur Cave</strain>
    </source>
</reference>
<dbReference type="InterPro" id="IPR036812">
    <property type="entry name" value="NAD(P)_OxRdtase_dom_sf"/>
</dbReference>
<gene>
    <name evidence="1" type="ORF">M5I08_10965</name>
</gene>
<dbReference type="EMBL" id="CP097320">
    <property type="protein sequence ID" value="UQX12667.1"/>
    <property type="molecule type" value="Genomic_DNA"/>
</dbReference>
<evidence type="ECO:0000313" key="1">
    <source>
        <dbReference type="EMBL" id="UQX12667.1"/>
    </source>
</evidence>
<name>A0ABY4QQX9_9MYCO</name>
<protein>
    <recommendedName>
        <fullName evidence="3">NADP-dependent oxidoreductase domain-containing protein</fullName>
    </recommendedName>
</protein>
<dbReference type="RefSeq" id="WP_249763257.1">
    <property type="nucleotide sequence ID" value="NZ_CAJUXY010000009.1"/>
</dbReference>
<proteinExistence type="predicted"/>
<evidence type="ECO:0008006" key="3">
    <source>
        <dbReference type="Google" id="ProtNLM"/>
    </source>
</evidence>
<dbReference type="Proteomes" id="UP001056610">
    <property type="component" value="Chromosome"/>
</dbReference>
<evidence type="ECO:0000313" key="2">
    <source>
        <dbReference type="Proteomes" id="UP001056610"/>
    </source>
</evidence>
<sequence>MQDHRRQSLAQACCPPTPRFSGENLDRNLALVDKLRGVADELRVSVAQAAIAWVASRGADIVPPVGARTRSRLAEASARPIWP</sequence>
<dbReference type="SUPFAM" id="SSF51430">
    <property type="entry name" value="NAD(P)-linked oxidoreductase"/>
    <property type="match status" value="1"/>
</dbReference>
<keyword evidence="2" id="KW-1185">Reference proteome</keyword>